<evidence type="ECO:0000256" key="1">
    <source>
        <dbReference type="SAM" id="Coils"/>
    </source>
</evidence>
<dbReference type="RefSeq" id="XP_037878484.1">
    <property type="nucleotide sequence ID" value="XM_038022630.1"/>
</dbReference>
<organism evidence="3 4">
    <name type="scientific">Eimeria mitis</name>
    <dbReference type="NCBI Taxonomy" id="44415"/>
    <lineage>
        <taxon>Eukaryota</taxon>
        <taxon>Sar</taxon>
        <taxon>Alveolata</taxon>
        <taxon>Apicomplexa</taxon>
        <taxon>Conoidasida</taxon>
        <taxon>Coccidia</taxon>
        <taxon>Eucoccidiorida</taxon>
        <taxon>Eimeriorina</taxon>
        <taxon>Eimeriidae</taxon>
        <taxon>Eimeria</taxon>
    </lineage>
</organism>
<feature type="region of interest" description="Disordered" evidence="2">
    <location>
        <begin position="502"/>
        <end position="542"/>
    </location>
</feature>
<keyword evidence="4" id="KW-1185">Reference proteome</keyword>
<dbReference type="GeneID" id="60404228"/>
<feature type="compositionally biased region" description="Low complexity" evidence="2">
    <location>
        <begin position="505"/>
        <end position="516"/>
    </location>
</feature>
<reference evidence="3" key="1">
    <citation type="submission" date="2013-10" db="EMBL/GenBank/DDBJ databases">
        <title>Genomic analysis of the causative agents of coccidiosis in chickens.</title>
        <authorList>
            <person name="Reid A.J."/>
            <person name="Blake D."/>
            <person name="Billington K."/>
            <person name="Browne H."/>
            <person name="Dunn M."/>
            <person name="Hung S."/>
            <person name="Kawahara F."/>
            <person name="Miranda-Saavedra D."/>
            <person name="Mourier T."/>
            <person name="Nagra H."/>
            <person name="Otto T.D."/>
            <person name="Rawlings N."/>
            <person name="Sanchez A."/>
            <person name="Sanders M."/>
            <person name="Subramaniam C."/>
            <person name="Tay Y."/>
            <person name="Dear P."/>
            <person name="Doerig C."/>
            <person name="Gruber A."/>
            <person name="Parkinson J."/>
            <person name="Shirley M."/>
            <person name="Wan K.L."/>
            <person name="Berriman M."/>
            <person name="Tomley F."/>
            <person name="Pain A."/>
        </authorList>
    </citation>
    <scope>NUCLEOTIDE SEQUENCE [LARGE SCALE GENOMIC DNA]</scope>
    <source>
        <strain evidence="3">Houghton</strain>
    </source>
</reference>
<feature type="coiled-coil region" evidence="1">
    <location>
        <begin position="63"/>
        <end position="90"/>
    </location>
</feature>
<accession>U6KDT4</accession>
<feature type="region of interest" description="Disordered" evidence="2">
    <location>
        <begin position="710"/>
        <end position="736"/>
    </location>
</feature>
<keyword evidence="1" id="KW-0175">Coiled coil</keyword>
<reference evidence="3" key="2">
    <citation type="submission" date="2013-10" db="EMBL/GenBank/DDBJ databases">
        <authorList>
            <person name="Aslett M."/>
        </authorList>
    </citation>
    <scope>NUCLEOTIDE SEQUENCE [LARGE SCALE GENOMIC DNA]</scope>
    <source>
        <strain evidence="3">Houghton</strain>
    </source>
</reference>
<dbReference type="AlphaFoldDB" id="U6KDT4"/>
<proteinExistence type="predicted"/>
<dbReference type="Proteomes" id="UP000030744">
    <property type="component" value="Unassembled WGS sequence"/>
</dbReference>
<feature type="region of interest" description="Disordered" evidence="2">
    <location>
        <begin position="748"/>
        <end position="776"/>
    </location>
</feature>
<dbReference type="VEuPathDB" id="ToxoDB:EMH_0069230"/>
<feature type="region of interest" description="Disordered" evidence="2">
    <location>
        <begin position="1"/>
        <end position="40"/>
    </location>
</feature>
<dbReference type="EMBL" id="HG735620">
    <property type="protein sequence ID" value="CDJ36195.1"/>
    <property type="molecule type" value="Genomic_DNA"/>
</dbReference>
<name>U6KDT4_9EIME</name>
<evidence type="ECO:0000313" key="4">
    <source>
        <dbReference type="Proteomes" id="UP000030744"/>
    </source>
</evidence>
<protein>
    <submittedName>
        <fullName evidence="3">Uncharacterized protein</fullName>
    </submittedName>
</protein>
<dbReference type="OrthoDB" id="443402at2759"/>
<gene>
    <name evidence="3" type="ORF">EMH_0069230</name>
</gene>
<evidence type="ECO:0000256" key="2">
    <source>
        <dbReference type="SAM" id="MobiDB-lite"/>
    </source>
</evidence>
<sequence>MRMGTSAESHVGFVYQKIPKQRQKPTEAQQRHQQQREFPRTKQKLVAPVIADSANAAAECSGEDNKQIQRKQLQLQLVLLQRQLQELQQHQQQRRHPSKLQKQRQQLLRALEVTKEETLQVLQLMLHHQQQGLLLQQQLQLVALVQQEQGERGVSQAKLIEGAARLLEQQHLQEHQELVQKLSMQYWEESWRQQTLLKEATAAVAVQRLPAAPVGRSSALGSKVQQVRQELREKQKQLQNLEVMQLQDEQGQRKLEQHQRHDAEGMWLNKWMCYCCRIAAAGRLQQMAQIFAAAVSMLPHPVSSQKEAIAARQQQKMPCCCSGCCYPVYRGNNEQPAAAAARVELMSAAHPQQQLLLLRRIFSAFQVDQLLERGSLMQEQQQQAITAARAEALLVHFRDVSVQGSDIDARTTPAGTAAGKENAAINMPYQCPCRQQNRCIGLSSGATNNSSNCTVCICGAAAALADLLPSIPCSRGYGVELQFCCQGQQQLQKRLCRPIRRHGPSADSTTAASTTAPVTKMPSGRLPTKYDSDARSRGGAGCDTSSSVVVILPCLSPLCSACCYGDSLLLQLLRCSFPLAVQQQLLQQEVVMQQRMPLITVIDKQEQQQLEQKCMQDWKEAKMANLDLSAVPVAGAQANIRRGMVECPLEDTFDALQLLQQQLQQDHSQPMQVQHELGYGVTSETNCLEAAFRRHFEKLLEVQRHKMHLRGPARLRDQGQAPESVGHSDEEDEAIRQKRINLSVVVSPTSCKQERAGTPFQRQSKRPRRSKTLPGLSESLHVVADAALPTIGDGSTASAGSDFSSACCNEARVPVTISDDADGSKATVAIRLHPHEAQLLRACAVAAVKPTKFSCKRALQLLMQQRRLLQQHQSEGDKVEYVSPRTAGRDERRWVPNTASSLQLMSSNATWSAFSDSDCCSTHSSRSTCTSRSGKGTAGRRSALIAVAEEQLQQVRRHLVETQTALRQQLLLKLLQRDFSDHRVTNASSMEKGTVPVASSSCSCSPQLHLEQQEVLFKGGKGSCMWWRQYYMLLGELAVLKEKALYKAIDICLQEQQSPVSQALRGTQQQVQQQQLQRPREEQVKGTSVSANKTLVADGDEPNILKTSGMGCRLSDPLLQSPLAPRKRRSQGGF</sequence>
<evidence type="ECO:0000313" key="3">
    <source>
        <dbReference type="EMBL" id="CDJ36195.1"/>
    </source>
</evidence>